<evidence type="ECO:0000259" key="1">
    <source>
        <dbReference type="Pfam" id="PF09407"/>
    </source>
</evidence>
<dbReference type="AlphaFoldDB" id="A0A1R4FUM9"/>
<reference evidence="2 3" key="1">
    <citation type="submission" date="2017-02" db="EMBL/GenBank/DDBJ databases">
        <authorList>
            <person name="Peterson S.W."/>
        </authorList>
    </citation>
    <scope>NUCLEOTIDE SEQUENCE [LARGE SCALE GENOMIC DNA]</scope>
    <source>
        <strain evidence="2 3">B Ar 00.02</strain>
    </source>
</reference>
<accession>A0A1R4FUM9</accession>
<organism evidence="2 3">
    <name type="scientific">Arthrobacter rhombi</name>
    <dbReference type="NCBI Taxonomy" id="71253"/>
    <lineage>
        <taxon>Bacteria</taxon>
        <taxon>Bacillati</taxon>
        <taxon>Actinomycetota</taxon>
        <taxon>Actinomycetes</taxon>
        <taxon>Micrococcales</taxon>
        <taxon>Micrococcaceae</taxon>
        <taxon>Arthrobacter</taxon>
    </lineage>
</organism>
<name>A0A1R4FUM9_9MICC</name>
<dbReference type="EMBL" id="FUHW01000023">
    <property type="protein sequence ID" value="SJM59541.1"/>
    <property type="molecule type" value="Genomic_DNA"/>
</dbReference>
<proteinExistence type="predicted"/>
<dbReference type="Proteomes" id="UP000195913">
    <property type="component" value="Unassembled WGS sequence"/>
</dbReference>
<dbReference type="InterPro" id="IPR018547">
    <property type="entry name" value="AbiEi_C"/>
</dbReference>
<gene>
    <name evidence="2" type="ORF">FM101_05845</name>
</gene>
<dbReference type="RefSeq" id="WP_086996799.1">
    <property type="nucleotide sequence ID" value="NZ_FUHW01000023.1"/>
</dbReference>
<dbReference type="Pfam" id="PF09407">
    <property type="entry name" value="AbiEi_1"/>
    <property type="match status" value="1"/>
</dbReference>
<evidence type="ECO:0000313" key="3">
    <source>
        <dbReference type="Proteomes" id="UP000195913"/>
    </source>
</evidence>
<sequence>MIDPTEATDGTVLLQPGRPFATPELMVLSHEGVIRQVLPGTFVCSVVEDTPGLRATAVATLAGPRLLEVAVIGRLTAAWVHGFHPAPDTLELLVSRFHRIPLHRGQVRLALHECVLEPTEVDERFRMPVTTPIRTGLDLAFHSEPAVARRVISRLIAARSGACTRDELLAAIEATGRRPGKRAAWDLVQGLPSLAAVPR</sequence>
<protein>
    <recommendedName>
        <fullName evidence="1">AbiEi antitoxin C-terminal domain-containing protein</fullName>
    </recommendedName>
</protein>
<evidence type="ECO:0000313" key="2">
    <source>
        <dbReference type="EMBL" id="SJM59541.1"/>
    </source>
</evidence>
<feature type="domain" description="AbiEi antitoxin C-terminal" evidence="1">
    <location>
        <begin position="66"/>
        <end position="179"/>
    </location>
</feature>
<keyword evidence="3" id="KW-1185">Reference proteome</keyword>